<feature type="region of interest" description="Disordered" evidence="1">
    <location>
        <begin position="165"/>
        <end position="205"/>
    </location>
</feature>
<keyword evidence="3" id="KW-1185">Reference proteome</keyword>
<organism evidence="2 3">
    <name type="scientific">Myotis davidii</name>
    <name type="common">David's myotis</name>
    <dbReference type="NCBI Taxonomy" id="225400"/>
    <lineage>
        <taxon>Eukaryota</taxon>
        <taxon>Metazoa</taxon>
        <taxon>Chordata</taxon>
        <taxon>Craniata</taxon>
        <taxon>Vertebrata</taxon>
        <taxon>Euteleostomi</taxon>
        <taxon>Mammalia</taxon>
        <taxon>Eutheria</taxon>
        <taxon>Laurasiatheria</taxon>
        <taxon>Chiroptera</taxon>
        <taxon>Yangochiroptera</taxon>
        <taxon>Vespertilionidae</taxon>
        <taxon>Myotis</taxon>
    </lineage>
</organism>
<feature type="compositionally biased region" description="Low complexity" evidence="1">
    <location>
        <begin position="95"/>
        <end position="112"/>
    </location>
</feature>
<dbReference type="AlphaFoldDB" id="L5LTJ0"/>
<evidence type="ECO:0000256" key="1">
    <source>
        <dbReference type="SAM" id="MobiDB-lite"/>
    </source>
</evidence>
<accession>L5LTJ0</accession>
<name>L5LTJ0_MYODS</name>
<feature type="compositionally biased region" description="Acidic residues" evidence="1">
    <location>
        <begin position="196"/>
        <end position="205"/>
    </location>
</feature>
<evidence type="ECO:0000313" key="3">
    <source>
        <dbReference type="Proteomes" id="UP000010556"/>
    </source>
</evidence>
<feature type="region of interest" description="Disordered" evidence="1">
    <location>
        <begin position="79"/>
        <end position="130"/>
    </location>
</feature>
<sequence>MGCCYRTRTRTERSGSCCWTLLAPLAPTKALHGAEPTAQPSARTDAQVLLSTLARTASNIAAPTADSQGVEQRECLAGSADGTRTAPGRHPRACAEQQPGPLEEAAAAATSPSQPPRRCQQAHPVSHLQPPGGLLRPAVLFLRPAWAQERRCLYHLGPMKTERLDSSSPAFTLPPLAPASRSPYRTPPATIMERSVEEEESGLVA</sequence>
<proteinExistence type="predicted"/>
<evidence type="ECO:0000313" key="2">
    <source>
        <dbReference type="EMBL" id="ELK28778.1"/>
    </source>
</evidence>
<dbReference type="EMBL" id="KB108795">
    <property type="protein sequence ID" value="ELK28778.1"/>
    <property type="molecule type" value="Genomic_DNA"/>
</dbReference>
<protein>
    <submittedName>
        <fullName evidence="2">Ragulator complex protein LAMTOR1</fullName>
    </submittedName>
</protein>
<dbReference type="Proteomes" id="UP000010556">
    <property type="component" value="Unassembled WGS sequence"/>
</dbReference>
<reference evidence="3" key="1">
    <citation type="journal article" date="2013" name="Science">
        <title>Comparative analysis of bat genomes provides insight into the evolution of flight and immunity.</title>
        <authorList>
            <person name="Zhang G."/>
            <person name="Cowled C."/>
            <person name="Shi Z."/>
            <person name="Huang Z."/>
            <person name="Bishop-Lilly K.A."/>
            <person name="Fang X."/>
            <person name="Wynne J.W."/>
            <person name="Xiong Z."/>
            <person name="Baker M.L."/>
            <person name="Zhao W."/>
            <person name="Tachedjian M."/>
            <person name="Zhu Y."/>
            <person name="Zhou P."/>
            <person name="Jiang X."/>
            <person name="Ng J."/>
            <person name="Yang L."/>
            <person name="Wu L."/>
            <person name="Xiao J."/>
            <person name="Feng Y."/>
            <person name="Chen Y."/>
            <person name="Sun X."/>
            <person name="Zhang Y."/>
            <person name="Marsh G.A."/>
            <person name="Crameri G."/>
            <person name="Broder C.C."/>
            <person name="Frey K.G."/>
            <person name="Wang L.F."/>
            <person name="Wang J."/>
        </authorList>
    </citation>
    <scope>NUCLEOTIDE SEQUENCE [LARGE SCALE GENOMIC DNA]</scope>
</reference>
<gene>
    <name evidence="2" type="ORF">MDA_GLEAN10004455</name>
</gene>